<evidence type="ECO:0000313" key="3">
    <source>
        <dbReference type="Proteomes" id="UP000184233"/>
    </source>
</evidence>
<comment type="caution">
    <text evidence="2">The sequence shown here is derived from an EMBL/GenBank/DDBJ whole genome shotgun (WGS) entry which is preliminary data.</text>
</comment>
<dbReference type="SUPFAM" id="SSF54593">
    <property type="entry name" value="Glyoxalase/Bleomycin resistance protein/Dihydroxybiphenyl dioxygenase"/>
    <property type="match status" value="1"/>
</dbReference>
<dbReference type="InterPro" id="IPR004360">
    <property type="entry name" value="Glyas_Fos-R_dOase_dom"/>
</dbReference>
<dbReference type="Gene3D" id="3.10.180.10">
    <property type="entry name" value="2,3-Dihydroxybiphenyl 1,2-Dioxygenase, domain 1"/>
    <property type="match status" value="1"/>
</dbReference>
<evidence type="ECO:0000259" key="1">
    <source>
        <dbReference type="PROSITE" id="PS51819"/>
    </source>
</evidence>
<gene>
    <name evidence="2" type="ORF">BGO89_05615</name>
</gene>
<protein>
    <recommendedName>
        <fullName evidence="1">VOC domain-containing protein</fullName>
    </recommendedName>
</protein>
<name>A0A1M3L351_9BACT</name>
<reference evidence="2 3" key="1">
    <citation type="submission" date="2016-09" db="EMBL/GenBank/DDBJ databases">
        <title>Genome-resolved meta-omics ties microbial dynamics to process performance in biotechnology for thiocyanate degradation.</title>
        <authorList>
            <person name="Kantor R.S."/>
            <person name="Huddy R.J."/>
            <person name="Iyer R."/>
            <person name="Thomas B.C."/>
            <person name="Brown C.T."/>
            <person name="Anantharaman K."/>
            <person name="Tringe S."/>
            <person name="Hettich R.L."/>
            <person name="Harrison S.T."/>
            <person name="Banfield J.F."/>
        </authorList>
    </citation>
    <scope>NUCLEOTIDE SEQUENCE [LARGE SCALE GENOMIC DNA]</scope>
    <source>
        <strain evidence="2">59-99</strain>
    </source>
</reference>
<proteinExistence type="predicted"/>
<dbReference type="InterPro" id="IPR037523">
    <property type="entry name" value="VOC_core"/>
</dbReference>
<dbReference type="EMBL" id="MKVH01000009">
    <property type="protein sequence ID" value="OJX59743.1"/>
    <property type="molecule type" value="Genomic_DNA"/>
</dbReference>
<dbReference type="AlphaFoldDB" id="A0A1M3L351"/>
<feature type="domain" description="VOC" evidence="1">
    <location>
        <begin position="1"/>
        <end position="108"/>
    </location>
</feature>
<organism evidence="2 3">
    <name type="scientific">Candidatus Kapaibacterium thiocyanatum</name>
    <dbReference type="NCBI Taxonomy" id="1895771"/>
    <lineage>
        <taxon>Bacteria</taxon>
        <taxon>Pseudomonadati</taxon>
        <taxon>Candidatus Kapaibacteriota</taxon>
        <taxon>Candidatus Kapaibacteriia</taxon>
        <taxon>Candidatus Kapaibacteriales</taxon>
        <taxon>Candidatus Kapaibacteriaceae</taxon>
        <taxon>Candidatus Kapaibacterium</taxon>
    </lineage>
</organism>
<evidence type="ECO:0000313" key="2">
    <source>
        <dbReference type="EMBL" id="OJX59743.1"/>
    </source>
</evidence>
<accession>A0A1M3L351</accession>
<dbReference type="Pfam" id="PF00903">
    <property type="entry name" value="Glyoxalase"/>
    <property type="match status" value="1"/>
</dbReference>
<sequence length="110" mass="12533">MLVTNDMKATKTFWSDVLGFSISSEMDDSWCSLFNGTTQVMFRTPLDGESDTMSFSGSLYMTVDAVDHEWGRMKDICTVVYPIETFFYGMREFAVRDNNGYVIQLGQDMA</sequence>
<dbReference type="STRING" id="1895771.BGO89_05615"/>
<dbReference type="Proteomes" id="UP000184233">
    <property type="component" value="Unassembled WGS sequence"/>
</dbReference>
<dbReference type="InterPro" id="IPR029068">
    <property type="entry name" value="Glyas_Bleomycin-R_OHBP_Dase"/>
</dbReference>
<dbReference type="PROSITE" id="PS51819">
    <property type="entry name" value="VOC"/>
    <property type="match status" value="1"/>
</dbReference>